<name>A0A4Q4L5A0_9PSED</name>
<reference evidence="2 3" key="1">
    <citation type="submission" date="2019-02" db="EMBL/GenBank/DDBJ databases">
        <title>Genome of Pseudomonas korensis isolated from heavy metal contaminated environment.</title>
        <authorList>
            <person name="Ayangbenro A.S."/>
            <person name="Babalola O."/>
        </authorList>
    </citation>
    <scope>NUCLEOTIDE SEQUENCE [LARGE SCALE GENOMIC DNA]</scope>
    <source>
        <strain evidence="2 3">AB36</strain>
    </source>
</reference>
<proteinExistence type="predicted"/>
<organism evidence="2 3">
    <name type="scientific">Pseudomonas koreensis</name>
    <dbReference type="NCBI Taxonomy" id="198620"/>
    <lineage>
        <taxon>Bacteria</taxon>
        <taxon>Pseudomonadati</taxon>
        <taxon>Pseudomonadota</taxon>
        <taxon>Gammaproteobacteria</taxon>
        <taxon>Pseudomonadales</taxon>
        <taxon>Pseudomonadaceae</taxon>
        <taxon>Pseudomonas</taxon>
    </lineage>
</organism>
<gene>
    <name evidence="2" type="ORF">EVS84_18240</name>
</gene>
<feature type="compositionally biased region" description="Basic residues" evidence="1">
    <location>
        <begin position="53"/>
        <end position="63"/>
    </location>
</feature>
<sequence length="63" mass="6310">MAEQLNPNGSPVGASLLAKAIDQSTSMLNVKPLSRAGSLPHGAGAGCQNGAGHSKRRRSPVCG</sequence>
<dbReference type="AlphaFoldDB" id="A0A4Q4L5A0"/>
<evidence type="ECO:0000313" key="3">
    <source>
        <dbReference type="Proteomes" id="UP000291107"/>
    </source>
</evidence>
<accession>A0A4Q4L5A0</accession>
<dbReference type="Proteomes" id="UP000291107">
    <property type="component" value="Unassembled WGS sequence"/>
</dbReference>
<evidence type="ECO:0000256" key="1">
    <source>
        <dbReference type="SAM" id="MobiDB-lite"/>
    </source>
</evidence>
<protein>
    <submittedName>
        <fullName evidence="2">Uncharacterized protein</fullName>
    </submittedName>
</protein>
<feature type="region of interest" description="Disordered" evidence="1">
    <location>
        <begin position="33"/>
        <end position="63"/>
    </location>
</feature>
<comment type="caution">
    <text evidence="2">The sequence shown here is derived from an EMBL/GenBank/DDBJ whole genome shotgun (WGS) entry which is preliminary data.</text>
</comment>
<dbReference type="EMBL" id="SEUB01000006">
    <property type="protein sequence ID" value="RYM40422.1"/>
    <property type="molecule type" value="Genomic_DNA"/>
</dbReference>
<evidence type="ECO:0000313" key="2">
    <source>
        <dbReference type="EMBL" id="RYM40422.1"/>
    </source>
</evidence>